<feature type="region of interest" description="Disordered" evidence="1">
    <location>
        <begin position="117"/>
        <end position="164"/>
    </location>
</feature>
<feature type="compositionally biased region" description="Basic and acidic residues" evidence="1">
    <location>
        <begin position="155"/>
        <end position="164"/>
    </location>
</feature>
<evidence type="ECO:0000256" key="1">
    <source>
        <dbReference type="SAM" id="MobiDB-lite"/>
    </source>
</evidence>
<dbReference type="AlphaFoldDB" id="A0A8T0EUP1"/>
<evidence type="ECO:0000313" key="2">
    <source>
        <dbReference type="EMBL" id="KAF8778964.1"/>
    </source>
</evidence>
<dbReference type="EMBL" id="JABXBU010002072">
    <property type="protein sequence ID" value="KAF8778964.1"/>
    <property type="molecule type" value="Genomic_DNA"/>
</dbReference>
<evidence type="ECO:0000313" key="3">
    <source>
        <dbReference type="Proteomes" id="UP000807504"/>
    </source>
</evidence>
<organism evidence="2 3">
    <name type="scientific">Argiope bruennichi</name>
    <name type="common">Wasp spider</name>
    <name type="synonym">Aranea bruennichi</name>
    <dbReference type="NCBI Taxonomy" id="94029"/>
    <lineage>
        <taxon>Eukaryota</taxon>
        <taxon>Metazoa</taxon>
        <taxon>Ecdysozoa</taxon>
        <taxon>Arthropoda</taxon>
        <taxon>Chelicerata</taxon>
        <taxon>Arachnida</taxon>
        <taxon>Araneae</taxon>
        <taxon>Araneomorphae</taxon>
        <taxon>Entelegynae</taxon>
        <taxon>Araneoidea</taxon>
        <taxon>Araneidae</taxon>
        <taxon>Argiope</taxon>
    </lineage>
</organism>
<sequence>MDVCQESRKNQEQVPSKDLRPTSPSSIQITEDYIAEHSLEITQAISLKENLGNWAQALATAKDEARHAQVKKEIQQVSGCLNSLLVKLGIPLFKLPKNVRKLNLICERVRIKNAPSAASNLGKSNEKSKVKSTPKRKIDLSCNSNKNVNSTKGSPAKESKKRVADEDGLIAPAAHLIRKVKNLKINNDKNYEENKTKKVLEGIEEVALNDKIGAALQPAQPKQRRMPPIFVNPRADFRMILNILKFEAPFLHPVMSNTFLKITVETKEENRSLSNLLETQGAEFKTFMLKTDRPIKVVLQGLPSCTPIEETKEELQKEGFAVVSTTQLSKFQSKSPMPLFYEPIANGPLSETVYTSLKCLARKFQWSDTEE</sequence>
<name>A0A8T0EUP1_ARGBR</name>
<comment type="caution">
    <text evidence="2">The sequence shown here is derived from an EMBL/GenBank/DDBJ whole genome shotgun (WGS) entry which is preliminary data.</text>
</comment>
<gene>
    <name evidence="2" type="ORF">HNY73_015638</name>
</gene>
<reference evidence="2" key="2">
    <citation type="submission" date="2020-06" db="EMBL/GenBank/DDBJ databases">
        <authorList>
            <person name="Sheffer M."/>
        </authorList>
    </citation>
    <scope>NUCLEOTIDE SEQUENCE</scope>
</reference>
<protein>
    <submittedName>
        <fullName evidence="2">Uncharacterized protein</fullName>
    </submittedName>
</protein>
<proteinExistence type="predicted"/>
<keyword evidence="3" id="KW-1185">Reference proteome</keyword>
<accession>A0A8T0EUP1</accession>
<feature type="compositionally biased region" description="Polar residues" evidence="1">
    <location>
        <begin position="141"/>
        <end position="153"/>
    </location>
</feature>
<feature type="region of interest" description="Disordered" evidence="1">
    <location>
        <begin position="1"/>
        <end position="23"/>
    </location>
</feature>
<feature type="compositionally biased region" description="Basic and acidic residues" evidence="1">
    <location>
        <begin position="1"/>
        <end position="20"/>
    </location>
</feature>
<reference evidence="2" key="1">
    <citation type="journal article" date="2020" name="bioRxiv">
        <title>Chromosome-level reference genome of the European wasp spider Argiope bruennichi: a resource for studies on range expansion and evolutionary adaptation.</title>
        <authorList>
            <person name="Sheffer M.M."/>
            <person name="Hoppe A."/>
            <person name="Krehenwinkel H."/>
            <person name="Uhl G."/>
            <person name="Kuss A.W."/>
            <person name="Jensen L."/>
            <person name="Jensen C."/>
            <person name="Gillespie R.G."/>
            <person name="Hoff K.J."/>
            <person name="Prost S."/>
        </authorList>
    </citation>
    <scope>NUCLEOTIDE SEQUENCE</scope>
</reference>
<dbReference type="Proteomes" id="UP000807504">
    <property type="component" value="Unassembled WGS sequence"/>
</dbReference>